<keyword evidence="2" id="KW-1185">Reference proteome</keyword>
<accession>A0ACB8SJS4</accession>
<dbReference type="EMBL" id="MU277274">
    <property type="protein sequence ID" value="KAI0055956.1"/>
    <property type="molecule type" value="Genomic_DNA"/>
</dbReference>
<dbReference type="Proteomes" id="UP000814140">
    <property type="component" value="Unassembled WGS sequence"/>
</dbReference>
<gene>
    <name evidence="1" type="ORF">BV25DRAFT_1667636</name>
</gene>
<reference evidence="1" key="2">
    <citation type="journal article" date="2022" name="New Phytol.">
        <title>Evolutionary transition to the ectomycorrhizal habit in the genomes of a hyperdiverse lineage of mushroom-forming fungi.</title>
        <authorList>
            <person name="Looney B."/>
            <person name="Miyauchi S."/>
            <person name="Morin E."/>
            <person name="Drula E."/>
            <person name="Courty P.E."/>
            <person name="Kohler A."/>
            <person name="Kuo A."/>
            <person name="LaButti K."/>
            <person name="Pangilinan J."/>
            <person name="Lipzen A."/>
            <person name="Riley R."/>
            <person name="Andreopoulos W."/>
            <person name="He G."/>
            <person name="Johnson J."/>
            <person name="Nolan M."/>
            <person name="Tritt A."/>
            <person name="Barry K.W."/>
            <person name="Grigoriev I.V."/>
            <person name="Nagy L.G."/>
            <person name="Hibbett D."/>
            <person name="Henrissat B."/>
            <person name="Matheny P.B."/>
            <person name="Labbe J."/>
            <person name="Martin F.M."/>
        </authorList>
    </citation>
    <scope>NUCLEOTIDE SEQUENCE</scope>
    <source>
        <strain evidence="1">HHB10654</strain>
    </source>
</reference>
<comment type="caution">
    <text evidence="1">The sequence shown here is derived from an EMBL/GenBank/DDBJ whole genome shotgun (WGS) entry which is preliminary data.</text>
</comment>
<protein>
    <submittedName>
        <fullName evidence="1">Uncharacterized protein</fullName>
    </submittedName>
</protein>
<name>A0ACB8SJS4_9AGAM</name>
<proteinExistence type="predicted"/>
<sequence length="163" mass="18386">MTHRVPAFPFALQICGTSLRLRKPETTKSERDPGPPPARLVFNPNFERPPVPVHRHLFSWHNVSFSLFYDGTRLRCWGDPSTAYLALIHHPYSRYLAGSFPGSCSRIDRKTASTHCLLAGDCRSERLGQPWRSRTAPDVFVTRANIMGLPAPQLECTTQDLGK</sequence>
<organism evidence="1 2">
    <name type="scientific">Artomyces pyxidatus</name>
    <dbReference type="NCBI Taxonomy" id="48021"/>
    <lineage>
        <taxon>Eukaryota</taxon>
        <taxon>Fungi</taxon>
        <taxon>Dikarya</taxon>
        <taxon>Basidiomycota</taxon>
        <taxon>Agaricomycotina</taxon>
        <taxon>Agaricomycetes</taxon>
        <taxon>Russulales</taxon>
        <taxon>Auriscalpiaceae</taxon>
        <taxon>Artomyces</taxon>
    </lineage>
</organism>
<evidence type="ECO:0000313" key="2">
    <source>
        <dbReference type="Proteomes" id="UP000814140"/>
    </source>
</evidence>
<evidence type="ECO:0000313" key="1">
    <source>
        <dbReference type="EMBL" id="KAI0055956.1"/>
    </source>
</evidence>
<reference evidence="1" key="1">
    <citation type="submission" date="2021-03" db="EMBL/GenBank/DDBJ databases">
        <authorList>
            <consortium name="DOE Joint Genome Institute"/>
            <person name="Ahrendt S."/>
            <person name="Looney B.P."/>
            <person name="Miyauchi S."/>
            <person name="Morin E."/>
            <person name="Drula E."/>
            <person name="Courty P.E."/>
            <person name="Chicoki N."/>
            <person name="Fauchery L."/>
            <person name="Kohler A."/>
            <person name="Kuo A."/>
            <person name="Labutti K."/>
            <person name="Pangilinan J."/>
            <person name="Lipzen A."/>
            <person name="Riley R."/>
            <person name="Andreopoulos W."/>
            <person name="He G."/>
            <person name="Johnson J."/>
            <person name="Barry K.W."/>
            <person name="Grigoriev I.V."/>
            <person name="Nagy L."/>
            <person name="Hibbett D."/>
            <person name="Henrissat B."/>
            <person name="Matheny P.B."/>
            <person name="Labbe J."/>
            <person name="Martin F."/>
        </authorList>
    </citation>
    <scope>NUCLEOTIDE SEQUENCE</scope>
    <source>
        <strain evidence="1">HHB10654</strain>
    </source>
</reference>